<dbReference type="Pfam" id="PF07676">
    <property type="entry name" value="PD40"/>
    <property type="match status" value="1"/>
</dbReference>
<protein>
    <submittedName>
        <fullName evidence="2">PD40 domain-containing protein</fullName>
    </submittedName>
</protein>
<comment type="caution">
    <text evidence="2">The sequence shown here is derived from an EMBL/GenBank/DDBJ whole genome shotgun (WGS) entry which is preliminary data.</text>
</comment>
<keyword evidence="3" id="KW-1185">Reference proteome</keyword>
<accession>A0A7V8NM69</accession>
<dbReference type="SUPFAM" id="SSF82171">
    <property type="entry name" value="DPP6 N-terminal domain-like"/>
    <property type="match status" value="1"/>
</dbReference>
<sequence>MNGSTDPSQVSTVNWALGGSQLQLPAPTASTGTQISVTIPSSNINAAGNASVTVYNPPSLQLPNVPGSTGSGGGTSTPAVAVTVQAAGTTCPTAAKAQANSASEGAVSEETPAVSLNGRYVAYAAMSGDHAQVFLRDTCEGTSTGCQPHTSMLSLTSGGEAASGDSHTPSMSSDGRYIAFSSDASNLAENAPSGRQIYLRDTCIGASDSCKPSTILISTDSGGALVGTESILPSISSSGRYVAFLAITPSRTAQQPSPEKGSSPRAANSGLRQVFVRDTCLGFRPSTLVPGDVFLLNGSQGRGSTSCTPKTMRISLQPGDGGGADVNPAGPALSGQAKHVAMAGAKTSTLFTRSVPVDDSVFLAITSDQR</sequence>
<name>A0A7V8NM69_9BACT</name>
<dbReference type="AlphaFoldDB" id="A0A7V8NM69"/>
<dbReference type="InterPro" id="IPR011659">
    <property type="entry name" value="WD40"/>
</dbReference>
<gene>
    <name evidence="2" type="ORF">HRJ53_02805</name>
</gene>
<reference evidence="2" key="1">
    <citation type="submission" date="2020-06" db="EMBL/GenBank/DDBJ databases">
        <title>Legume-microbial interactions unlock mineral nutrients during tropical forest succession.</title>
        <authorList>
            <person name="Epihov D.Z."/>
        </authorList>
    </citation>
    <scope>NUCLEOTIDE SEQUENCE [LARGE SCALE GENOMIC DNA]</scope>
    <source>
        <strain evidence="2">Pan2503</strain>
    </source>
</reference>
<evidence type="ECO:0000313" key="2">
    <source>
        <dbReference type="EMBL" id="MBA0083902.1"/>
    </source>
</evidence>
<dbReference type="EMBL" id="JACDQQ010000284">
    <property type="protein sequence ID" value="MBA0083902.1"/>
    <property type="molecule type" value="Genomic_DNA"/>
</dbReference>
<feature type="region of interest" description="Disordered" evidence="1">
    <location>
        <begin position="150"/>
        <end position="175"/>
    </location>
</feature>
<dbReference type="Gene3D" id="2.120.10.30">
    <property type="entry name" value="TolB, C-terminal domain"/>
    <property type="match status" value="1"/>
</dbReference>
<proteinExistence type="predicted"/>
<dbReference type="Proteomes" id="UP000567293">
    <property type="component" value="Unassembled WGS sequence"/>
</dbReference>
<organism evidence="2 3">
    <name type="scientific">Candidatus Acidiferrum panamense</name>
    <dbReference type="NCBI Taxonomy" id="2741543"/>
    <lineage>
        <taxon>Bacteria</taxon>
        <taxon>Pseudomonadati</taxon>
        <taxon>Acidobacteriota</taxon>
        <taxon>Terriglobia</taxon>
        <taxon>Candidatus Acidiferrales</taxon>
        <taxon>Candidatus Acidiferrum</taxon>
    </lineage>
</organism>
<evidence type="ECO:0000313" key="3">
    <source>
        <dbReference type="Proteomes" id="UP000567293"/>
    </source>
</evidence>
<evidence type="ECO:0000256" key="1">
    <source>
        <dbReference type="SAM" id="MobiDB-lite"/>
    </source>
</evidence>
<dbReference type="InterPro" id="IPR011042">
    <property type="entry name" value="6-blade_b-propeller_TolB-like"/>
</dbReference>